<name>A0AAJ5W988_9SPHI</name>
<dbReference type="Gene3D" id="2.160.20.10">
    <property type="entry name" value="Single-stranded right-handed beta-helix, Pectin lyase-like"/>
    <property type="match status" value="1"/>
</dbReference>
<dbReference type="GO" id="GO:0005975">
    <property type="term" value="P:carbohydrate metabolic process"/>
    <property type="evidence" value="ECO:0007669"/>
    <property type="project" value="InterPro"/>
</dbReference>
<organism evidence="6 7">
    <name type="scientific">Candidatus Pedobacter colombiensis</name>
    <dbReference type="NCBI Taxonomy" id="3121371"/>
    <lineage>
        <taxon>Bacteria</taxon>
        <taxon>Pseudomonadati</taxon>
        <taxon>Bacteroidota</taxon>
        <taxon>Sphingobacteriia</taxon>
        <taxon>Sphingobacteriales</taxon>
        <taxon>Sphingobacteriaceae</taxon>
        <taxon>Pedobacter</taxon>
    </lineage>
</organism>
<feature type="chain" id="PRO_5042617599" evidence="5">
    <location>
        <begin position="24"/>
        <end position="517"/>
    </location>
</feature>
<dbReference type="Proteomes" id="UP001214530">
    <property type="component" value="Chromosome"/>
</dbReference>
<evidence type="ECO:0000256" key="3">
    <source>
        <dbReference type="ARBA" id="ARBA00023295"/>
    </source>
</evidence>
<dbReference type="PANTHER" id="PTHR31339:SF9">
    <property type="entry name" value="PLASMIN AND FIBRONECTIN-BINDING PROTEIN A"/>
    <property type="match status" value="1"/>
</dbReference>
<dbReference type="GO" id="GO:0004650">
    <property type="term" value="F:polygalacturonase activity"/>
    <property type="evidence" value="ECO:0007669"/>
    <property type="project" value="InterPro"/>
</dbReference>
<dbReference type="SUPFAM" id="SSF51126">
    <property type="entry name" value="Pectin lyase-like"/>
    <property type="match status" value="1"/>
</dbReference>
<protein>
    <submittedName>
        <fullName evidence="6">Glycosyl hydrolase family 28 protein</fullName>
    </submittedName>
</protein>
<proteinExistence type="inferred from homology"/>
<feature type="signal peptide" evidence="5">
    <location>
        <begin position="1"/>
        <end position="23"/>
    </location>
</feature>
<dbReference type="InterPro" id="IPR006626">
    <property type="entry name" value="PbH1"/>
</dbReference>
<dbReference type="InterPro" id="IPR000743">
    <property type="entry name" value="Glyco_hydro_28"/>
</dbReference>
<dbReference type="InterPro" id="IPR051801">
    <property type="entry name" value="GH28_Enzymes"/>
</dbReference>
<evidence type="ECO:0000256" key="5">
    <source>
        <dbReference type="SAM" id="SignalP"/>
    </source>
</evidence>
<sequence>MKNFKACFTICLLLFCSILKVNAQEYNIISFGAKPDGVTKCTAAIQKAIDECSKNGGGIVIVPSGKYLSGTVYLKSNVELHLNRNAMISGSLLKADYTARSLVMCDAVENVSITGEGMINGNGENEVFQESNKDRVRPHVLWLRNSKNVTVKDVTLKNAAFWAFRILGSEEVIVNGVRIYNHGATNNDGLDIDGKNIVVSNCIIDSEDDALCFKSDRELPCENVVVSNCVIASDCNPIKMGTAATGGFKNIAISNCIIRKASESSPSQKWKTKVNASSDSLGISGIALEVVDGGTMDQVTITNISMKDIQTPIFIRLGNRKGIKSTVKNIIISNIVATTESYLPSSITGIAGNYVENVILRDILIHARGLGTIEHANAPVPEKDNGYPENRMFGITLPAYGLYVRHVKNLTMNNIQVKLLNPDARPAMIFEDVDNLTLNQFQLDIPEKNQSMLWLKQVTNATFSGYNSAKPLQLFAKIEGDRTDAIRFINNNFSNVKSVFNAEKEVNQKNILKLSNY</sequence>
<accession>A0AAJ5W988</accession>
<keyword evidence="5" id="KW-0732">Signal</keyword>
<evidence type="ECO:0000313" key="6">
    <source>
        <dbReference type="EMBL" id="WEK19970.1"/>
    </source>
</evidence>
<reference evidence="6" key="1">
    <citation type="submission" date="2023-03" db="EMBL/GenBank/DDBJ databases">
        <title>Andean soil-derived lignocellulolytic bacterial consortium as a source of novel taxa and putative plastic-active enzymes.</title>
        <authorList>
            <person name="Diaz-Garcia L."/>
            <person name="Chuvochina M."/>
            <person name="Feuerriegel G."/>
            <person name="Bunk B."/>
            <person name="Sproer C."/>
            <person name="Streit W.R."/>
            <person name="Rodriguez L.M."/>
            <person name="Overmann J."/>
            <person name="Jimenez D.J."/>
        </authorList>
    </citation>
    <scope>NUCLEOTIDE SEQUENCE</scope>
    <source>
        <strain evidence="6">MAG 3858</strain>
    </source>
</reference>
<dbReference type="SMART" id="SM00710">
    <property type="entry name" value="PbH1"/>
    <property type="match status" value="5"/>
</dbReference>
<dbReference type="EMBL" id="CP119313">
    <property type="protein sequence ID" value="WEK19970.1"/>
    <property type="molecule type" value="Genomic_DNA"/>
</dbReference>
<dbReference type="InterPro" id="IPR012334">
    <property type="entry name" value="Pectin_lyas_fold"/>
</dbReference>
<keyword evidence="2 4" id="KW-0378">Hydrolase</keyword>
<comment type="similarity">
    <text evidence="1 4">Belongs to the glycosyl hydrolase 28 family.</text>
</comment>
<dbReference type="InterPro" id="IPR011050">
    <property type="entry name" value="Pectin_lyase_fold/virulence"/>
</dbReference>
<evidence type="ECO:0000256" key="4">
    <source>
        <dbReference type="RuleBase" id="RU361169"/>
    </source>
</evidence>
<gene>
    <name evidence="6" type="ORF">P0Y49_02230</name>
</gene>
<keyword evidence="3 4" id="KW-0326">Glycosidase</keyword>
<evidence type="ECO:0000313" key="7">
    <source>
        <dbReference type="Proteomes" id="UP001214530"/>
    </source>
</evidence>
<dbReference type="Pfam" id="PF00295">
    <property type="entry name" value="Glyco_hydro_28"/>
    <property type="match status" value="1"/>
</dbReference>
<evidence type="ECO:0000256" key="1">
    <source>
        <dbReference type="ARBA" id="ARBA00008834"/>
    </source>
</evidence>
<dbReference type="PANTHER" id="PTHR31339">
    <property type="entry name" value="PECTIN LYASE-RELATED"/>
    <property type="match status" value="1"/>
</dbReference>
<evidence type="ECO:0000256" key="2">
    <source>
        <dbReference type="ARBA" id="ARBA00022801"/>
    </source>
</evidence>
<dbReference type="AlphaFoldDB" id="A0AAJ5W988"/>